<evidence type="ECO:0000313" key="4">
    <source>
        <dbReference type="EMBL" id="KAH7967601.1"/>
    </source>
</evidence>
<feature type="transmembrane region" description="Helical" evidence="3">
    <location>
        <begin position="140"/>
        <end position="160"/>
    </location>
</feature>
<feature type="transmembrane region" description="Helical" evidence="3">
    <location>
        <begin position="342"/>
        <end position="363"/>
    </location>
</feature>
<dbReference type="InterPro" id="IPR004156">
    <property type="entry name" value="OATP"/>
</dbReference>
<gene>
    <name evidence="4" type="ORF">HPB52_000555</name>
</gene>
<dbReference type="VEuPathDB" id="VectorBase:RSAN_036035"/>
<dbReference type="GO" id="GO:0015347">
    <property type="term" value="F:sodium-independent organic anion transmembrane transporter activity"/>
    <property type="evidence" value="ECO:0007669"/>
    <property type="project" value="TreeGrafter"/>
</dbReference>
<protein>
    <submittedName>
        <fullName evidence="4">Uncharacterized protein</fullName>
    </submittedName>
</protein>
<evidence type="ECO:0000256" key="2">
    <source>
        <dbReference type="SAM" id="MobiDB-lite"/>
    </source>
</evidence>
<proteinExistence type="predicted"/>
<dbReference type="GO" id="GO:0016323">
    <property type="term" value="C:basolateral plasma membrane"/>
    <property type="evidence" value="ECO:0007669"/>
    <property type="project" value="TreeGrafter"/>
</dbReference>
<dbReference type="VEuPathDB" id="VectorBase:RSAN_036753"/>
<reference evidence="4" key="2">
    <citation type="submission" date="2021-09" db="EMBL/GenBank/DDBJ databases">
        <authorList>
            <person name="Jia N."/>
            <person name="Wang J."/>
            <person name="Shi W."/>
            <person name="Du L."/>
            <person name="Sun Y."/>
            <person name="Zhan W."/>
            <person name="Jiang J."/>
            <person name="Wang Q."/>
            <person name="Zhang B."/>
            <person name="Ji P."/>
            <person name="Sakyi L.B."/>
            <person name="Cui X."/>
            <person name="Yuan T."/>
            <person name="Jiang B."/>
            <person name="Yang W."/>
            <person name="Lam T.T.-Y."/>
            <person name="Chang Q."/>
            <person name="Ding S."/>
            <person name="Wang X."/>
            <person name="Zhu J."/>
            <person name="Ruan X."/>
            <person name="Zhao L."/>
            <person name="Wei J."/>
            <person name="Que T."/>
            <person name="Du C."/>
            <person name="Cheng J."/>
            <person name="Dai P."/>
            <person name="Han X."/>
            <person name="Huang E."/>
            <person name="Gao Y."/>
            <person name="Liu J."/>
            <person name="Shao H."/>
            <person name="Ye R."/>
            <person name="Li L."/>
            <person name="Wei W."/>
            <person name="Wang X."/>
            <person name="Wang C."/>
            <person name="Huo Q."/>
            <person name="Li W."/>
            <person name="Guo W."/>
            <person name="Chen H."/>
            <person name="Chen S."/>
            <person name="Zhou L."/>
            <person name="Zhou L."/>
            <person name="Ni X."/>
            <person name="Tian J."/>
            <person name="Zhou Y."/>
            <person name="Sheng Y."/>
            <person name="Liu T."/>
            <person name="Pan Y."/>
            <person name="Xia L."/>
            <person name="Li J."/>
            <person name="Zhao F."/>
            <person name="Cao W."/>
        </authorList>
    </citation>
    <scope>NUCLEOTIDE SEQUENCE</scope>
    <source>
        <strain evidence="4">Rsan-2018</strain>
        <tissue evidence="4">Larvae</tissue>
    </source>
</reference>
<feature type="compositionally biased region" description="Basic and acidic residues" evidence="2">
    <location>
        <begin position="61"/>
        <end position="84"/>
    </location>
</feature>
<evidence type="ECO:0000313" key="5">
    <source>
        <dbReference type="Proteomes" id="UP000821837"/>
    </source>
</evidence>
<dbReference type="EMBL" id="JABSTV010001248">
    <property type="protein sequence ID" value="KAH7967601.1"/>
    <property type="molecule type" value="Genomic_DNA"/>
</dbReference>
<sequence length="426" mass="46990">MWRALSGFNIGAVPRGVRQQVVVRRRLELCQRPLQLREPQSKSPSTTTVPDCLNQTPPIKTRTETPAKSPHTGEEPASLREAKRSVPVSGSEVSIPKNEVHRTTAPATKEEDELKKKRDSLCGLLGVYPDFLQKYRTPRVALVVFCLVSFTRTFSMNGVMMVVRPTLERRYQLMSYESGMILSSNDVASCLTMLPVAFLATHRNKPRFIGYGVATLGLGNLIVAAVHFLSPAYELSQAETDLCPMADAVSSCTRSGSIREENSLEKYGMVGENYGGESSVSSLGILNSMAIVGPALGFIVAGYTLSYYVDITTDVSARYKRHGVPMLQARSDLQEPSMDRRWWLGFLIAGAMGITLGLITMSLPKYLPGYDAVRDEKRADQSAISVASTLHSSEFGQRLTDLPRAIWRLLTNMPFVLLAFAVSFTH</sequence>
<keyword evidence="3" id="KW-0812">Transmembrane</keyword>
<keyword evidence="3" id="KW-1133">Transmembrane helix</keyword>
<evidence type="ECO:0000256" key="3">
    <source>
        <dbReference type="SAM" id="Phobius"/>
    </source>
</evidence>
<comment type="caution">
    <text evidence="4">The sequence shown here is derived from an EMBL/GenBank/DDBJ whole genome shotgun (WGS) entry which is preliminary data.</text>
</comment>
<dbReference type="GO" id="GO:0043252">
    <property type="term" value="P:sodium-independent organic anion transport"/>
    <property type="evidence" value="ECO:0007669"/>
    <property type="project" value="TreeGrafter"/>
</dbReference>
<dbReference type="SUPFAM" id="SSF103473">
    <property type="entry name" value="MFS general substrate transporter"/>
    <property type="match status" value="2"/>
</dbReference>
<dbReference type="InterPro" id="IPR036259">
    <property type="entry name" value="MFS_trans_sf"/>
</dbReference>
<feature type="region of interest" description="Disordered" evidence="2">
    <location>
        <begin position="35"/>
        <end position="94"/>
    </location>
</feature>
<name>A0A9D4Q4R3_RHISA</name>
<feature type="transmembrane region" description="Helical" evidence="3">
    <location>
        <begin position="405"/>
        <end position="424"/>
    </location>
</feature>
<dbReference type="Proteomes" id="UP000821837">
    <property type="component" value="Unassembled WGS sequence"/>
</dbReference>
<keyword evidence="5" id="KW-1185">Reference proteome</keyword>
<keyword evidence="3" id="KW-0472">Membrane</keyword>
<dbReference type="PANTHER" id="PTHR11388">
    <property type="entry name" value="ORGANIC ANION TRANSPORTER"/>
    <property type="match status" value="1"/>
</dbReference>
<accession>A0A9D4Q4R3</accession>
<dbReference type="Pfam" id="PF03137">
    <property type="entry name" value="OATP"/>
    <property type="match status" value="2"/>
</dbReference>
<organism evidence="4 5">
    <name type="scientific">Rhipicephalus sanguineus</name>
    <name type="common">Brown dog tick</name>
    <name type="synonym">Ixodes sanguineus</name>
    <dbReference type="NCBI Taxonomy" id="34632"/>
    <lineage>
        <taxon>Eukaryota</taxon>
        <taxon>Metazoa</taxon>
        <taxon>Ecdysozoa</taxon>
        <taxon>Arthropoda</taxon>
        <taxon>Chelicerata</taxon>
        <taxon>Arachnida</taxon>
        <taxon>Acari</taxon>
        <taxon>Parasitiformes</taxon>
        <taxon>Ixodida</taxon>
        <taxon>Ixodoidea</taxon>
        <taxon>Ixodidae</taxon>
        <taxon>Rhipicephalinae</taxon>
        <taxon>Rhipicephalus</taxon>
        <taxon>Rhipicephalus</taxon>
    </lineage>
</organism>
<feature type="compositionally biased region" description="Polar residues" evidence="2">
    <location>
        <begin position="41"/>
        <end position="58"/>
    </location>
</feature>
<dbReference type="PANTHER" id="PTHR11388:SF100">
    <property type="entry name" value="SOLUTE CARRIER ORGANIC ANION TRANSPORTER FAMILY MEMBER 4A1"/>
    <property type="match status" value="1"/>
</dbReference>
<keyword evidence="1" id="KW-1015">Disulfide bond</keyword>
<evidence type="ECO:0000256" key="1">
    <source>
        <dbReference type="ARBA" id="ARBA00023157"/>
    </source>
</evidence>
<dbReference type="Gene3D" id="1.20.1250.20">
    <property type="entry name" value="MFS general substrate transporter like domains"/>
    <property type="match status" value="1"/>
</dbReference>
<reference evidence="4" key="1">
    <citation type="journal article" date="2020" name="Cell">
        <title>Large-Scale Comparative Analyses of Tick Genomes Elucidate Their Genetic Diversity and Vector Capacities.</title>
        <authorList>
            <consortium name="Tick Genome and Microbiome Consortium (TIGMIC)"/>
            <person name="Jia N."/>
            <person name="Wang J."/>
            <person name="Shi W."/>
            <person name="Du L."/>
            <person name="Sun Y."/>
            <person name="Zhan W."/>
            <person name="Jiang J.F."/>
            <person name="Wang Q."/>
            <person name="Zhang B."/>
            <person name="Ji P."/>
            <person name="Bell-Sakyi L."/>
            <person name="Cui X.M."/>
            <person name="Yuan T.T."/>
            <person name="Jiang B.G."/>
            <person name="Yang W.F."/>
            <person name="Lam T.T."/>
            <person name="Chang Q.C."/>
            <person name="Ding S.J."/>
            <person name="Wang X.J."/>
            <person name="Zhu J.G."/>
            <person name="Ruan X.D."/>
            <person name="Zhao L."/>
            <person name="Wei J.T."/>
            <person name="Ye R.Z."/>
            <person name="Que T.C."/>
            <person name="Du C.H."/>
            <person name="Zhou Y.H."/>
            <person name="Cheng J.X."/>
            <person name="Dai P.F."/>
            <person name="Guo W.B."/>
            <person name="Han X.H."/>
            <person name="Huang E.J."/>
            <person name="Li L.F."/>
            <person name="Wei W."/>
            <person name="Gao Y.C."/>
            <person name="Liu J.Z."/>
            <person name="Shao H.Z."/>
            <person name="Wang X."/>
            <person name="Wang C.C."/>
            <person name="Yang T.C."/>
            <person name="Huo Q.B."/>
            <person name="Li W."/>
            <person name="Chen H.Y."/>
            <person name="Chen S.E."/>
            <person name="Zhou L.G."/>
            <person name="Ni X.B."/>
            <person name="Tian J.H."/>
            <person name="Sheng Y."/>
            <person name="Liu T."/>
            <person name="Pan Y.S."/>
            <person name="Xia L.Y."/>
            <person name="Li J."/>
            <person name="Zhao F."/>
            <person name="Cao W.C."/>
        </authorList>
    </citation>
    <scope>NUCLEOTIDE SEQUENCE</scope>
    <source>
        <strain evidence="4">Rsan-2018</strain>
    </source>
</reference>
<dbReference type="AlphaFoldDB" id="A0A9D4Q4R3"/>
<feature type="transmembrane region" description="Helical" evidence="3">
    <location>
        <begin position="180"/>
        <end position="201"/>
    </location>
</feature>
<feature type="transmembrane region" description="Helical" evidence="3">
    <location>
        <begin position="208"/>
        <end position="229"/>
    </location>
</feature>
<feature type="transmembrane region" description="Helical" evidence="3">
    <location>
        <begin position="285"/>
        <end position="309"/>
    </location>
</feature>